<feature type="domain" description="CCHC-type" evidence="4">
    <location>
        <begin position="646"/>
        <end position="661"/>
    </location>
</feature>
<keyword evidence="2" id="KW-0863">Zinc-finger</keyword>
<feature type="non-terminal residue" evidence="5">
    <location>
        <position position="690"/>
    </location>
</feature>
<accession>A0AAV5WRZ9</accession>
<dbReference type="AlphaFoldDB" id="A0AAV5WRZ9"/>
<keyword evidence="6" id="KW-1185">Reference proteome</keyword>
<protein>
    <recommendedName>
        <fullName evidence="1">RNA-directed DNA polymerase</fullName>
        <ecNumber evidence="1">2.7.7.49</ecNumber>
    </recommendedName>
</protein>
<dbReference type="PANTHER" id="PTHR37984:SF5">
    <property type="entry name" value="PROTEIN NYNRIN-LIKE"/>
    <property type="match status" value="1"/>
</dbReference>
<dbReference type="InterPro" id="IPR036875">
    <property type="entry name" value="Znf_CCHC_sf"/>
</dbReference>
<dbReference type="EC" id="2.7.7.49" evidence="1"/>
<dbReference type="GO" id="GO:0003964">
    <property type="term" value="F:RNA-directed DNA polymerase activity"/>
    <property type="evidence" value="ECO:0007669"/>
    <property type="project" value="UniProtKB-EC"/>
</dbReference>
<dbReference type="InterPro" id="IPR001878">
    <property type="entry name" value="Znf_CCHC"/>
</dbReference>
<evidence type="ECO:0000259" key="4">
    <source>
        <dbReference type="PROSITE" id="PS50158"/>
    </source>
</evidence>
<evidence type="ECO:0000256" key="3">
    <source>
        <dbReference type="SAM" id="MobiDB-lite"/>
    </source>
</evidence>
<feature type="region of interest" description="Disordered" evidence="3">
    <location>
        <begin position="660"/>
        <end position="690"/>
    </location>
</feature>
<dbReference type="Gene3D" id="1.10.340.70">
    <property type="match status" value="1"/>
</dbReference>
<evidence type="ECO:0000313" key="5">
    <source>
        <dbReference type="EMBL" id="GMT34370.1"/>
    </source>
</evidence>
<organism evidence="5 6">
    <name type="scientific">Pristionchus fissidentatus</name>
    <dbReference type="NCBI Taxonomy" id="1538716"/>
    <lineage>
        <taxon>Eukaryota</taxon>
        <taxon>Metazoa</taxon>
        <taxon>Ecdysozoa</taxon>
        <taxon>Nematoda</taxon>
        <taxon>Chromadorea</taxon>
        <taxon>Rhabditida</taxon>
        <taxon>Rhabditina</taxon>
        <taxon>Diplogasteromorpha</taxon>
        <taxon>Diplogasteroidea</taxon>
        <taxon>Neodiplogasteridae</taxon>
        <taxon>Pristionchus</taxon>
    </lineage>
</organism>
<evidence type="ECO:0000313" key="6">
    <source>
        <dbReference type="Proteomes" id="UP001432322"/>
    </source>
</evidence>
<dbReference type="GO" id="GO:0019899">
    <property type="term" value="F:enzyme binding"/>
    <property type="evidence" value="ECO:0007669"/>
    <property type="project" value="UniProtKB-ARBA"/>
</dbReference>
<dbReference type="Pfam" id="PF17921">
    <property type="entry name" value="Integrase_H2C2"/>
    <property type="match status" value="1"/>
</dbReference>
<dbReference type="InterPro" id="IPR050951">
    <property type="entry name" value="Retrovirus_Pol_polyprotein"/>
</dbReference>
<dbReference type="InterPro" id="IPR041588">
    <property type="entry name" value="Integrase_H2C2"/>
</dbReference>
<dbReference type="Gene3D" id="4.10.60.10">
    <property type="entry name" value="Zinc finger, CCHC-type"/>
    <property type="match status" value="1"/>
</dbReference>
<sequence length="690" mass="80189">QSATVLRNVRIEPGELGAVWVTGSEDASVVLDTVVDQVIEGVAVKEKFVIVPVHNDTKEEMKFEKHQSIGSWKLVDGSVNGVSSEGGEESPRCRRVEAQGEDEWEAIMEKLIKNRGEAIGRELKGDKELRNKEEVAVEKSEGKEKWKKMQEEEEWVVELVRKWREVENGKGEKTEIVKIPESTKMYSMADVIVEEGILYLIGRDHERRLYAPRRERLKLVKEIHESVLVGHVGVQKLLELVEKEYVWGSMNKDVAKVVRECEVCLERERMKTEYDRKKEGNKGNEPRVGDRVYVFRERSGEKNPKIRIWIVVDRGSPMHWSHVCPECRRNPRKAGDLWKGCPEELKEVEIRRMLELAVLIRSAATNEGRMSAAHARIVLDRKMTDRRIGKEECRVAIENTCVHAKRTIEGGGNFRFDVQDVKEELKEVYRMALGEKTGTSTGYGAVLYQKALKNMPGGRSDASHWEWYTEVTTDWIELLRELSGRKEKRVKIVTIFWPRGEERSRRQEIWRCLKDVTERCAWRALVLREPCGQDTESDYESQMLEMAGEATERGEIRVIYNDSAFVQGGLPTSSLHITHPHLQRIDWEKAMELWQQGKRWIPPSIEVRANRRPSYEWETPRKGISRPMTREEMEKKKEEKMKGTICHNCHKPGHYMRDCTEPAYSPTHPHFDRDTVRRGRLAREEEDVEQ</sequence>
<name>A0AAV5WRZ9_9BILA</name>
<dbReference type="Proteomes" id="UP001432322">
    <property type="component" value="Unassembled WGS sequence"/>
</dbReference>
<feature type="compositionally biased region" description="Basic and acidic residues" evidence="3">
    <location>
        <begin position="669"/>
        <end position="683"/>
    </location>
</feature>
<feature type="non-terminal residue" evidence="5">
    <location>
        <position position="1"/>
    </location>
</feature>
<reference evidence="5" key="1">
    <citation type="submission" date="2023-10" db="EMBL/GenBank/DDBJ databases">
        <title>Genome assembly of Pristionchus species.</title>
        <authorList>
            <person name="Yoshida K."/>
            <person name="Sommer R.J."/>
        </authorList>
    </citation>
    <scope>NUCLEOTIDE SEQUENCE</scope>
    <source>
        <strain evidence="5">RS5133</strain>
    </source>
</reference>
<keyword evidence="2" id="KW-0862">Zinc</keyword>
<proteinExistence type="predicted"/>
<evidence type="ECO:0000256" key="2">
    <source>
        <dbReference type="PROSITE-ProRule" id="PRU00047"/>
    </source>
</evidence>
<dbReference type="GO" id="GO:0008270">
    <property type="term" value="F:zinc ion binding"/>
    <property type="evidence" value="ECO:0007669"/>
    <property type="project" value="UniProtKB-KW"/>
</dbReference>
<dbReference type="SUPFAM" id="SSF57756">
    <property type="entry name" value="Retrovirus zinc finger-like domains"/>
    <property type="match status" value="1"/>
</dbReference>
<keyword evidence="2" id="KW-0479">Metal-binding</keyword>
<evidence type="ECO:0000256" key="1">
    <source>
        <dbReference type="ARBA" id="ARBA00012493"/>
    </source>
</evidence>
<dbReference type="EMBL" id="BTSY01000006">
    <property type="protein sequence ID" value="GMT34370.1"/>
    <property type="molecule type" value="Genomic_DNA"/>
</dbReference>
<dbReference type="GO" id="GO:0003676">
    <property type="term" value="F:nucleic acid binding"/>
    <property type="evidence" value="ECO:0007669"/>
    <property type="project" value="InterPro"/>
</dbReference>
<dbReference type="PANTHER" id="PTHR37984">
    <property type="entry name" value="PROTEIN CBG26694"/>
    <property type="match status" value="1"/>
</dbReference>
<dbReference type="SMART" id="SM00343">
    <property type="entry name" value="ZnF_C2HC"/>
    <property type="match status" value="1"/>
</dbReference>
<dbReference type="PROSITE" id="PS50158">
    <property type="entry name" value="ZF_CCHC"/>
    <property type="match status" value="1"/>
</dbReference>
<gene>
    <name evidence="5" type="ORF">PFISCL1PPCAC_25667</name>
</gene>
<dbReference type="FunFam" id="1.10.340.70:FF:000001">
    <property type="entry name" value="Retrovirus-related Pol polyprotein from transposon gypsy-like Protein"/>
    <property type="match status" value="1"/>
</dbReference>
<comment type="caution">
    <text evidence="5">The sequence shown here is derived from an EMBL/GenBank/DDBJ whole genome shotgun (WGS) entry which is preliminary data.</text>
</comment>